<reference evidence="3" key="1">
    <citation type="submission" date="2015-03" db="EMBL/GenBank/DDBJ databases">
        <authorList>
            <consortium name="Pathogen Informatics"/>
        </authorList>
    </citation>
    <scope>NUCLEOTIDE SEQUENCE [LARGE SCALE GENOMIC DNA]</scope>
    <source>
        <strain evidence="3">N09902308</strain>
    </source>
</reference>
<evidence type="ECO:0000256" key="1">
    <source>
        <dbReference type="SAM" id="MobiDB-lite"/>
    </source>
</evidence>
<dbReference type="EMBL" id="CSBK01001218">
    <property type="protein sequence ID" value="COY44224.1"/>
    <property type="molecule type" value="Genomic_DNA"/>
</dbReference>
<comment type="caution">
    <text evidence="2">The sequence shown here is derived from an EMBL/GenBank/DDBJ whole genome shotgun (WGS) entry which is preliminary data.</text>
</comment>
<name>A0A916LDL3_MYCTX</name>
<proteinExistence type="predicted"/>
<evidence type="ECO:0000313" key="3">
    <source>
        <dbReference type="Proteomes" id="UP000039021"/>
    </source>
</evidence>
<dbReference type="Proteomes" id="UP000039021">
    <property type="component" value="Unassembled WGS sequence"/>
</dbReference>
<gene>
    <name evidence="2" type="ORF">ERS007739_02613</name>
</gene>
<feature type="region of interest" description="Disordered" evidence="1">
    <location>
        <begin position="1"/>
        <end position="33"/>
    </location>
</feature>
<feature type="compositionally biased region" description="Basic and acidic residues" evidence="1">
    <location>
        <begin position="16"/>
        <end position="31"/>
    </location>
</feature>
<accession>A0A916LDL3</accession>
<protein>
    <submittedName>
        <fullName evidence="2">Uncharacterized protein</fullName>
    </submittedName>
</protein>
<dbReference type="AlphaFoldDB" id="A0A916LDL3"/>
<evidence type="ECO:0000313" key="2">
    <source>
        <dbReference type="EMBL" id="COY44224.1"/>
    </source>
</evidence>
<sequence length="58" mass="6019">MGANDAANQCCLARPGRTEQAGDRAAGDPDRNILQGKAFTTDDAQLVDDDRGVGTVAK</sequence>
<organism evidence="2 3">
    <name type="scientific">Mycobacterium tuberculosis</name>
    <dbReference type="NCBI Taxonomy" id="1773"/>
    <lineage>
        <taxon>Bacteria</taxon>
        <taxon>Bacillati</taxon>
        <taxon>Actinomycetota</taxon>
        <taxon>Actinomycetes</taxon>
        <taxon>Mycobacteriales</taxon>
        <taxon>Mycobacteriaceae</taxon>
        <taxon>Mycobacterium</taxon>
        <taxon>Mycobacterium tuberculosis complex</taxon>
    </lineage>
</organism>